<dbReference type="GO" id="GO:0046983">
    <property type="term" value="F:protein dimerization activity"/>
    <property type="evidence" value="ECO:0007669"/>
    <property type="project" value="InterPro"/>
</dbReference>
<evidence type="ECO:0000313" key="4">
    <source>
        <dbReference type="Proteomes" id="UP000630445"/>
    </source>
</evidence>
<dbReference type="InterPro" id="IPR008906">
    <property type="entry name" value="HATC_C_dom"/>
</dbReference>
<dbReference type="SUPFAM" id="SSF53098">
    <property type="entry name" value="Ribonuclease H-like"/>
    <property type="match status" value="1"/>
</dbReference>
<feature type="region of interest" description="Disordered" evidence="1">
    <location>
        <begin position="302"/>
        <end position="398"/>
    </location>
</feature>
<dbReference type="PANTHER" id="PTHR23272">
    <property type="entry name" value="BED FINGER-RELATED"/>
    <property type="match status" value="1"/>
</dbReference>
<dbReference type="InterPro" id="IPR012337">
    <property type="entry name" value="RNaseH-like_sf"/>
</dbReference>
<sequence>MLRRAKRLQSTFDQFCSKYGHPHLMLDQEEWRQIEYLLWITQPFFKFTTALSKTKDVTIHLIFSIYNKLFDHLEKSIRQLQRKKVPWKTLMLSALHAAKEKLSYYYGKTDEIPGDLFAISTILAPQHKLQFFTGKDWGNDSHSWRDRYRQSFEDYLRPYQQRLSKDRSTSQTQVSTGLSSEFEIEMLLAPTESCQSTQRDELTQYLESGTVSGTPIRAFWKERQHEFPVLASLARDVLSIPASGAGVERLFNSARDICHYRRGSLNATTIQELMMYMCTTRFELEDEQLAFIKEYLLSGERETANEEQDAQLLQDNPDPISDNEEDDMVPIQEQPATQEVSQRAFSKRRKSVASEPEDEAQESALSDDNDLPLPDTRRRASARSRKRSRRDDDTFTYY</sequence>
<dbReference type="Proteomes" id="UP000630445">
    <property type="component" value="Unassembled WGS sequence"/>
</dbReference>
<organism evidence="3 4">
    <name type="scientific">Aspergillus hiratsukae</name>
    <dbReference type="NCBI Taxonomy" id="1194566"/>
    <lineage>
        <taxon>Eukaryota</taxon>
        <taxon>Fungi</taxon>
        <taxon>Dikarya</taxon>
        <taxon>Ascomycota</taxon>
        <taxon>Pezizomycotina</taxon>
        <taxon>Eurotiomycetes</taxon>
        <taxon>Eurotiomycetidae</taxon>
        <taxon>Eurotiales</taxon>
        <taxon>Aspergillaceae</taxon>
        <taxon>Aspergillus</taxon>
        <taxon>Aspergillus subgen. Fumigati</taxon>
    </lineage>
</organism>
<feature type="compositionally biased region" description="Acidic residues" evidence="1">
    <location>
        <begin position="355"/>
        <end position="370"/>
    </location>
</feature>
<reference evidence="3" key="1">
    <citation type="submission" date="2020-06" db="EMBL/GenBank/DDBJ databases">
        <title>Draft genome sequences of strains closely related to Aspergillus parafelis and Aspergillus hiratsukae.</title>
        <authorList>
            <person name="Dos Santos R.A.C."/>
            <person name="Rivero-Menendez O."/>
            <person name="Steenwyk J.L."/>
            <person name="Mead M.E."/>
            <person name="Goldman G.H."/>
            <person name="Alastruey-Izquierdo A."/>
            <person name="Rokas A."/>
        </authorList>
    </citation>
    <scope>NUCLEOTIDE SEQUENCE</scope>
    <source>
        <strain evidence="3">CNM-CM5793</strain>
    </source>
</reference>
<accession>A0A8H6UH24</accession>
<feature type="compositionally biased region" description="Basic and acidic residues" evidence="1">
    <location>
        <begin position="389"/>
        <end position="398"/>
    </location>
</feature>
<evidence type="ECO:0000259" key="2">
    <source>
        <dbReference type="Pfam" id="PF05699"/>
    </source>
</evidence>
<dbReference type="EMBL" id="JACBAD010001920">
    <property type="protein sequence ID" value="KAF7128500.1"/>
    <property type="molecule type" value="Genomic_DNA"/>
</dbReference>
<dbReference type="AlphaFoldDB" id="A0A8H6UH24"/>
<gene>
    <name evidence="3" type="ORF">CNMCM5793_003288</name>
</gene>
<feature type="compositionally biased region" description="Polar residues" evidence="1">
    <location>
        <begin position="334"/>
        <end position="344"/>
    </location>
</feature>
<comment type="caution">
    <text evidence="3">The sequence shown here is derived from an EMBL/GenBank/DDBJ whole genome shotgun (WGS) entry which is preliminary data.</text>
</comment>
<dbReference type="OrthoDB" id="4508978at2759"/>
<evidence type="ECO:0000313" key="3">
    <source>
        <dbReference type="EMBL" id="KAF7128500.1"/>
    </source>
</evidence>
<dbReference type="Pfam" id="PF05699">
    <property type="entry name" value="Dimer_Tnp_hAT"/>
    <property type="match status" value="1"/>
</dbReference>
<feature type="domain" description="HAT C-terminal dimerisation" evidence="2">
    <location>
        <begin position="201"/>
        <end position="275"/>
    </location>
</feature>
<protein>
    <recommendedName>
        <fullName evidence="2">HAT C-terminal dimerisation domain-containing protein</fullName>
    </recommendedName>
</protein>
<evidence type="ECO:0000256" key="1">
    <source>
        <dbReference type="SAM" id="MobiDB-lite"/>
    </source>
</evidence>
<name>A0A8H6UH24_9EURO</name>
<proteinExistence type="predicted"/>
<feature type="compositionally biased region" description="Basic residues" evidence="1">
    <location>
        <begin position="379"/>
        <end position="388"/>
    </location>
</feature>
<keyword evidence="4" id="KW-1185">Reference proteome</keyword>